<keyword evidence="3" id="KW-0808">Transferase</keyword>
<evidence type="ECO:0000256" key="3">
    <source>
        <dbReference type="ARBA" id="ARBA00022679"/>
    </source>
</evidence>
<evidence type="ECO:0000256" key="9">
    <source>
        <dbReference type="SAM" id="Phobius"/>
    </source>
</evidence>
<comment type="caution">
    <text evidence="10">The sequence shown here is derived from an EMBL/GenBank/DDBJ whole genome shotgun (WGS) entry which is preliminary data.</text>
</comment>
<feature type="transmembrane region" description="Helical" evidence="9">
    <location>
        <begin position="114"/>
        <end position="136"/>
    </location>
</feature>
<feature type="transmembrane region" description="Helical" evidence="9">
    <location>
        <begin position="200"/>
        <end position="222"/>
    </location>
</feature>
<dbReference type="Proteomes" id="UP000262882">
    <property type="component" value="Unassembled WGS sequence"/>
</dbReference>
<protein>
    <submittedName>
        <fullName evidence="10">DUF2029 domain-containing protein</fullName>
    </submittedName>
</protein>
<feature type="transmembrane region" description="Helical" evidence="9">
    <location>
        <begin position="364"/>
        <end position="392"/>
    </location>
</feature>
<comment type="similarity">
    <text evidence="7">Belongs to the glycosyltransferase 87 family.</text>
</comment>
<gene>
    <name evidence="10" type="ORF">D0T12_02750</name>
</gene>
<feature type="transmembrane region" description="Helical" evidence="9">
    <location>
        <begin position="319"/>
        <end position="337"/>
    </location>
</feature>
<keyword evidence="4 9" id="KW-0812">Transmembrane</keyword>
<feature type="transmembrane region" description="Helical" evidence="9">
    <location>
        <begin position="228"/>
        <end position="247"/>
    </location>
</feature>
<dbReference type="GO" id="GO:0016758">
    <property type="term" value="F:hexosyltransferase activity"/>
    <property type="evidence" value="ECO:0007669"/>
    <property type="project" value="InterPro"/>
</dbReference>
<feature type="transmembrane region" description="Helical" evidence="9">
    <location>
        <begin position="31"/>
        <end position="56"/>
    </location>
</feature>
<keyword evidence="6 9" id="KW-0472">Membrane</keyword>
<reference evidence="10 11" key="1">
    <citation type="submission" date="2018-08" db="EMBL/GenBank/DDBJ databases">
        <title>Actinomadura spongicola sp. nov., isolated from marine sponge Leucetta chagosensis.</title>
        <authorList>
            <person name="Li L."/>
            <person name="Lin H.W."/>
        </authorList>
    </citation>
    <scope>NUCLEOTIDE SEQUENCE [LARGE SCALE GENOMIC DNA]</scope>
    <source>
        <strain evidence="10 11">LHW52907</strain>
    </source>
</reference>
<accession>A0A372GQ15</accession>
<evidence type="ECO:0000256" key="5">
    <source>
        <dbReference type="ARBA" id="ARBA00022989"/>
    </source>
</evidence>
<feature type="transmembrane region" description="Helical" evidence="9">
    <location>
        <begin position="288"/>
        <end position="307"/>
    </location>
</feature>
<dbReference type="InterPro" id="IPR018584">
    <property type="entry name" value="GT87"/>
</dbReference>
<proteinExistence type="inferred from homology"/>
<dbReference type="EMBL" id="QVNQ01000001">
    <property type="protein sequence ID" value="RFS87183.1"/>
    <property type="molecule type" value="Genomic_DNA"/>
</dbReference>
<evidence type="ECO:0000256" key="1">
    <source>
        <dbReference type="ARBA" id="ARBA00004651"/>
    </source>
</evidence>
<organism evidence="10 11">
    <name type="scientific">Actinomadura spongiicola</name>
    <dbReference type="NCBI Taxonomy" id="2303421"/>
    <lineage>
        <taxon>Bacteria</taxon>
        <taxon>Bacillati</taxon>
        <taxon>Actinomycetota</taxon>
        <taxon>Actinomycetes</taxon>
        <taxon>Streptosporangiales</taxon>
        <taxon>Thermomonosporaceae</taxon>
        <taxon>Actinomadura</taxon>
    </lineage>
</organism>
<evidence type="ECO:0000256" key="6">
    <source>
        <dbReference type="ARBA" id="ARBA00023136"/>
    </source>
</evidence>
<keyword evidence="11" id="KW-1185">Reference proteome</keyword>
<feature type="transmembrane region" description="Helical" evidence="9">
    <location>
        <begin position="254"/>
        <end position="276"/>
    </location>
</feature>
<dbReference type="Pfam" id="PF09594">
    <property type="entry name" value="GT87"/>
    <property type="match status" value="1"/>
</dbReference>
<comment type="subcellular location">
    <subcellularLocation>
        <location evidence="1">Cell membrane</location>
        <topology evidence="1">Multi-pass membrane protein</topology>
    </subcellularLocation>
</comment>
<evidence type="ECO:0000313" key="11">
    <source>
        <dbReference type="Proteomes" id="UP000262882"/>
    </source>
</evidence>
<evidence type="ECO:0000256" key="2">
    <source>
        <dbReference type="ARBA" id="ARBA00022475"/>
    </source>
</evidence>
<dbReference type="GO" id="GO:0005886">
    <property type="term" value="C:plasma membrane"/>
    <property type="evidence" value="ECO:0007669"/>
    <property type="project" value="UniProtKB-SubCell"/>
</dbReference>
<name>A0A372GQ15_9ACTN</name>
<feature type="transmembrane region" description="Helical" evidence="9">
    <location>
        <begin position="175"/>
        <end position="193"/>
    </location>
</feature>
<keyword evidence="2" id="KW-1003">Cell membrane</keyword>
<dbReference type="AlphaFoldDB" id="A0A372GQ15"/>
<sequence length="400" mass="42448">MSSQRTPVVQKALPDSTDSLKPKERPRHPRLVLKLLPGAAWVAGSVMTALAAYHALHGPEGVHGLDDLEVYLGAVESFRQGDGLYTFHSADIGDGFAYPPFAAITIMPLASVPYTWAAVLWTCTCAACTVIIAVVVGRHIARKWPDGVLDDPASSSGLVFLAISVSAPLASNLRFGQISILLCTLVVVDLLCLSRTRAAGVLVGIAAAIKLTPLIFIPLLWLAGRRRATVMALGTFALCIIGAWAVGPAESEKFWFSVVFQGDAVHAFTSSGNISLDASLQRLGLHGNAHTAVWAVLCLAVLAAAMYRAARAGRAGDHFAALVIVGAASLVVSPISWTHHQIWLVLAPFAVVRWPEWRWVTQGAWAAAVLAVMTLSLAEVRPLLAIAVAALVPFRKPADS</sequence>
<feature type="region of interest" description="Disordered" evidence="8">
    <location>
        <begin position="1"/>
        <end position="24"/>
    </location>
</feature>
<evidence type="ECO:0000313" key="10">
    <source>
        <dbReference type="EMBL" id="RFS87183.1"/>
    </source>
</evidence>
<evidence type="ECO:0000256" key="8">
    <source>
        <dbReference type="SAM" id="MobiDB-lite"/>
    </source>
</evidence>
<evidence type="ECO:0000256" key="7">
    <source>
        <dbReference type="ARBA" id="ARBA00024033"/>
    </source>
</evidence>
<evidence type="ECO:0000256" key="4">
    <source>
        <dbReference type="ARBA" id="ARBA00022692"/>
    </source>
</evidence>
<keyword evidence="5 9" id="KW-1133">Transmembrane helix</keyword>